<dbReference type="InterPro" id="IPR007627">
    <property type="entry name" value="RNA_pol_sigma70_r2"/>
</dbReference>
<dbReference type="PROSITE" id="PS00622">
    <property type="entry name" value="HTH_LUXR_1"/>
    <property type="match status" value="1"/>
</dbReference>
<dbReference type="InterPro" id="IPR014284">
    <property type="entry name" value="RNA_pol_sigma-70_dom"/>
</dbReference>
<dbReference type="InterPro" id="IPR013325">
    <property type="entry name" value="RNA_pol_sigma_r2"/>
</dbReference>
<evidence type="ECO:0000256" key="4">
    <source>
        <dbReference type="ARBA" id="ARBA00023163"/>
    </source>
</evidence>
<keyword evidence="2" id="KW-0731">Sigma factor</keyword>
<name>M5S3L3_9BACT</name>
<gene>
    <name evidence="6" type="ORF">RMSM_00858</name>
</gene>
<organism evidence="6 7">
    <name type="scientific">Rhodopirellula maiorica SM1</name>
    <dbReference type="NCBI Taxonomy" id="1265738"/>
    <lineage>
        <taxon>Bacteria</taxon>
        <taxon>Pseudomonadati</taxon>
        <taxon>Planctomycetota</taxon>
        <taxon>Planctomycetia</taxon>
        <taxon>Pirellulales</taxon>
        <taxon>Pirellulaceae</taxon>
        <taxon>Novipirellula</taxon>
    </lineage>
</organism>
<dbReference type="GO" id="GO:0003677">
    <property type="term" value="F:DNA binding"/>
    <property type="evidence" value="ECO:0007669"/>
    <property type="project" value="UniProtKB-KW"/>
</dbReference>
<keyword evidence="7" id="KW-1185">Reference proteome</keyword>
<dbReference type="InterPro" id="IPR000792">
    <property type="entry name" value="Tscrpt_reg_LuxR_C"/>
</dbReference>
<evidence type="ECO:0000313" key="7">
    <source>
        <dbReference type="Proteomes" id="UP000011991"/>
    </source>
</evidence>
<dbReference type="PANTHER" id="PTHR43133:SF8">
    <property type="entry name" value="RNA POLYMERASE SIGMA FACTOR HI_1459-RELATED"/>
    <property type="match status" value="1"/>
</dbReference>
<dbReference type="AlphaFoldDB" id="M5S3L3"/>
<dbReference type="Proteomes" id="UP000011991">
    <property type="component" value="Unassembled WGS sequence"/>
</dbReference>
<evidence type="ECO:0000259" key="5">
    <source>
        <dbReference type="PROSITE" id="PS00622"/>
    </source>
</evidence>
<dbReference type="PATRIC" id="fig|1265738.3.peg.856"/>
<dbReference type="SUPFAM" id="SSF88946">
    <property type="entry name" value="Sigma2 domain of RNA polymerase sigma factors"/>
    <property type="match status" value="1"/>
</dbReference>
<comment type="caution">
    <text evidence="6">The sequence shown here is derived from an EMBL/GenBank/DDBJ whole genome shotgun (WGS) entry which is preliminary data.</text>
</comment>
<dbReference type="Gene3D" id="1.10.1740.10">
    <property type="match status" value="1"/>
</dbReference>
<evidence type="ECO:0000256" key="1">
    <source>
        <dbReference type="ARBA" id="ARBA00023015"/>
    </source>
</evidence>
<dbReference type="PANTHER" id="PTHR43133">
    <property type="entry name" value="RNA POLYMERASE ECF-TYPE SIGMA FACTO"/>
    <property type="match status" value="1"/>
</dbReference>
<sequence length="269" mass="30766">MGLGAGISSTDYSDVLTGGGRQTAGSGGSILCAMGKGNNSDSPQARRYSILGCPPHSRSAQWLMNSHSQNLPTRISLLELAQSGKDHPAWEELLDYYRPFIRRILTHLGVPPSDLDDACQLTLMRLWRDLANYQHQPNRARFRTWLSRLIHNTAMDWHRGQRHKDKTISSESSQLEQTLMCESELEQQIEKEWRQHIVQLALERLKNVFSGDALDVFVRSVEGESAAEISRDLNIREESVYVLKHRVKKRLILESFELRRELEFPDSMP</sequence>
<keyword evidence="1" id="KW-0805">Transcription regulation</keyword>
<reference evidence="6 7" key="1">
    <citation type="journal article" date="2013" name="Mar. Genomics">
        <title>Expression of sulfatases in Rhodopirellula baltica and the diversity of sulfatases in the genus Rhodopirellula.</title>
        <authorList>
            <person name="Wegner C.E."/>
            <person name="Richter-Heitmann T."/>
            <person name="Klindworth A."/>
            <person name="Klockow C."/>
            <person name="Richter M."/>
            <person name="Achstetter T."/>
            <person name="Glockner F.O."/>
            <person name="Harder J."/>
        </authorList>
    </citation>
    <scope>NUCLEOTIDE SEQUENCE [LARGE SCALE GENOMIC DNA]</scope>
    <source>
        <strain evidence="6 7">SM1</strain>
    </source>
</reference>
<evidence type="ECO:0000256" key="2">
    <source>
        <dbReference type="ARBA" id="ARBA00023082"/>
    </source>
</evidence>
<dbReference type="NCBIfam" id="TIGR02937">
    <property type="entry name" value="sigma70-ECF"/>
    <property type="match status" value="1"/>
</dbReference>
<keyword evidence="3" id="KW-0238">DNA-binding</keyword>
<feature type="domain" description="HTH luxR-type" evidence="5">
    <location>
        <begin position="223"/>
        <end position="250"/>
    </location>
</feature>
<evidence type="ECO:0000313" key="6">
    <source>
        <dbReference type="EMBL" id="EMI22217.1"/>
    </source>
</evidence>
<accession>M5S3L3</accession>
<dbReference type="EMBL" id="ANOG01000134">
    <property type="protein sequence ID" value="EMI22217.1"/>
    <property type="molecule type" value="Genomic_DNA"/>
</dbReference>
<protein>
    <submittedName>
        <fullName evidence="6">RNA polymerase sigma-H factor</fullName>
    </submittedName>
</protein>
<keyword evidence="4" id="KW-0804">Transcription</keyword>
<proteinExistence type="predicted"/>
<evidence type="ECO:0000256" key="3">
    <source>
        <dbReference type="ARBA" id="ARBA00023125"/>
    </source>
</evidence>
<dbReference type="Pfam" id="PF04542">
    <property type="entry name" value="Sigma70_r2"/>
    <property type="match status" value="1"/>
</dbReference>
<dbReference type="InterPro" id="IPR039425">
    <property type="entry name" value="RNA_pol_sigma-70-like"/>
</dbReference>
<dbReference type="GO" id="GO:0016987">
    <property type="term" value="F:sigma factor activity"/>
    <property type="evidence" value="ECO:0007669"/>
    <property type="project" value="UniProtKB-KW"/>
</dbReference>
<dbReference type="GO" id="GO:0006352">
    <property type="term" value="P:DNA-templated transcription initiation"/>
    <property type="evidence" value="ECO:0007669"/>
    <property type="project" value="InterPro"/>
</dbReference>